<dbReference type="GO" id="GO:0005739">
    <property type="term" value="C:mitochondrion"/>
    <property type="evidence" value="ECO:0007669"/>
    <property type="project" value="TreeGrafter"/>
</dbReference>
<proteinExistence type="predicted"/>
<dbReference type="AlphaFoldDB" id="A0A7E4US65"/>
<name>A0A7E4US65_PANRE</name>
<dbReference type="InterPro" id="IPR005996">
    <property type="entry name" value="Ribosomal_uL30_bac-type"/>
</dbReference>
<keyword evidence="1" id="KW-1185">Reference proteome</keyword>
<sequence length="192" mass="22492">MAKVIRNKYVFRPHNRWHRYLPRRNDGVKQYDYEENLATPSTFPDPAPGEPPKLWLAWLYRQPTSEPRWIKESVERLFGKNATPGRLHIFKNTSGYNNELWQVKHLIELKPVSFPNGEPTENDIGHMEVLPDGRCIVDKSIDLSNAAKIQLHDPLKQFTPKQLSKSLKHRYNQCKDVYQDNVYTPKNISVVD</sequence>
<dbReference type="GO" id="GO:0003735">
    <property type="term" value="F:structural constituent of ribosome"/>
    <property type="evidence" value="ECO:0007669"/>
    <property type="project" value="InterPro"/>
</dbReference>
<dbReference type="PANTHER" id="PTHR15892:SF2">
    <property type="entry name" value="LARGE RIBOSOMAL SUBUNIT PROTEIN UL30M"/>
    <property type="match status" value="1"/>
</dbReference>
<accession>A0A7E4US65</accession>
<organism evidence="1 2">
    <name type="scientific">Panagrellus redivivus</name>
    <name type="common">Microworm</name>
    <dbReference type="NCBI Taxonomy" id="6233"/>
    <lineage>
        <taxon>Eukaryota</taxon>
        <taxon>Metazoa</taxon>
        <taxon>Ecdysozoa</taxon>
        <taxon>Nematoda</taxon>
        <taxon>Chromadorea</taxon>
        <taxon>Rhabditida</taxon>
        <taxon>Tylenchina</taxon>
        <taxon>Panagrolaimomorpha</taxon>
        <taxon>Panagrolaimoidea</taxon>
        <taxon>Panagrolaimidae</taxon>
        <taxon>Panagrellus</taxon>
    </lineage>
</organism>
<dbReference type="GO" id="GO:0015934">
    <property type="term" value="C:large ribosomal subunit"/>
    <property type="evidence" value="ECO:0007669"/>
    <property type="project" value="InterPro"/>
</dbReference>
<dbReference type="WBParaSite" id="Pan_g1219.t1">
    <property type="protein sequence ID" value="Pan_g1219.t1"/>
    <property type="gene ID" value="Pan_g1219"/>
</dbReference>
<evidence type="ECO:0000313" key="2">
    <source>
        <dbReference type="WBParaSite" id="Pan_g1219.t1"/>
    </source>
</evidence>
<reference evidence="1" key="1">
    <citation type="journal article" date="2013" name="Genetics">
        <title>The draft genome and transcriptome of Panagrellus redivivus are shaped by the harsh demands of a free-living lifestyle.</title>
        <authorList>
            <person name="Srinivasan J."/>
            <person name="Dillman A.R."/>
            <person name="Macchietto M.G."/>
            <person name="Heikkinen L."/>
            <person name="Lakso M."/>
            <person name="Fracchia K.M."/>
            <person name="Antoshechkin I."/>
            <person name="Mortazavi A."/>
            <person name="Wong G."/>
            <person name="Sternberg P.W."/>
        </authorList>
    </citation>
    <scope>NUCLEOTIDE SEQUENCE [LARGE SCALE GENOMIC DNA]</scope>
    <source>
        <strain evidence="1">MT8872</strain>
    </source>
</reference>
<dbReference type="PANTHER" id="PTHR15892">
    <property type="entry name" value="MITOCHONDRIAL RIBOSOMAL PROTEIN L30"/>
    <property type="match status" value="1"/>
</dbReference>
<reference evidence="2" key="2">
    <citation type="submission" date="2020-10" db="UniProtKB">
        <authorList>
            <consortium name="WormBaseParasite"/>
        </authorList>
    </citation>
    <scope>IDENTIFICATION</scope>
</reference>
<protein>
    <submittedName>
        <fullName evidence="2">39S ribosomal protein L30, mitochondrial</fullName>
    </submittedName>
</protein>
<dbReference type="GO" id="GO:0006412">
    <property type="term" value="P:translation"/>
    <property type="evidence" value="ECO:0007669"/>
    <property type="project" value="InterPro"/>
</dbReference>
<dbReference type="Proteomes" id="UP000492821">
    <property type="component" value="Unassembled WGS sequence"/>
</dbReference>
<evidence type="ECO:0000313" key="1">
    <source>
        <dbReference type="Proteomes" id="UP000492821"/>
    </source>
</evidence>